<keyword evidence="2" id="KW-0472">Membrane</keyword>
<sequence length="512" mass="54920">MVYREHPHDDCPQPLLRLSGVSKQFSGVRALHDVGLRLFPGEVHALMGQNGAGKSTLIKVLTGVFPADGGEMLLGGQAIAPASPQDAQALGISTVYQEVNLCPNLSVAENIFAGRYPRKGPIGAWRIDWAGMNRQAEEWLAKLNIRIDVTRRLDSYAVAVQQMVAIARALSVSAKVLILDEPTSSLDEDEVARLFDVLRRLRGEGMAILFVTHFLEQVYAISDRITVLRNGELVGEYQAAMLGPTALITAMVGRELAASQGQAQARPVPAGAVPVLEMKGLGERGQLQPVDLSVHAGEVVGLGGLLGSGRTELARLLFGLSSADSGELRVDGQAVAFKTPADAVRHGLGLCPEERKADGIVAELSVRENIALALQARHGMGKFLSREQQAELAERYVKRLGIKTASIDTPIGLLSGGNQQKAMLARWLATEPRLLVLDEPTRGIDVAAKQEIMDEILALAEGGMAVVFISSEMSEVVRVSNRIAVLRDRRKVGELPAGSSEQAVYHLIAADA</sequence>
<evidence type="ECO:0000259" key="7">
    <source>
        <dbReference type="PROSITE" id="PS50893"/>
    </source>
</evidence>
<keyword evidence="4" id="KW-0677">Repeat</keyword>
<evidence type="ECO:0000256" key="2">
    <source>
        <dbReference type="ARBA" id="ARBA00022475"/>
    </source>
</evidence>
<proteinExistence type="predicted"/>
<dbReference type="RefSeq" id="WP_316703253.1">
    <property type="nucleotide sequence ID" value="NZ_CP136336.1"/>
</dbReference>
<evidence type="ECO:0000256" key="4">
    <source>
        <dbReference type="ARBA" id="ARBA00022737"/>
    </source>
</evidence>
<accession>A0ABZ0D4A3</accession>
<dbReference type="SUPFAM" id="SSF52540">
    <property type="entry name" value="P-loop containing nucleoside triphosphate hydrolases"/>
    <property type="match status" value="2"/>
</dbReference>
<dbReference type="SMART" id="SM00382">
    <property type="entry name" value="AAA"/>
    <property type="match status" value="2"/>
</dbReference>
<dbReference type="PROSITE" id="PS00211">
    <property type="entry name" value="ABC_TRANSPORTER_1"/>
    <property type="match status" value="1"/>
</dbReference>
<organism evidence="8 9">
    <name type="scientific">Piscinibacter gummiphilus</name>
    <dbReference type="NCBI Taxonomy" id="946333"/>
    <lineage>
        <taxon>Bacteria</taxon>
        <taxon>Pseudomonadati</taxon>
        <taxon>Pseudomonadota</taxon>
        <taxon>Betaproteobacteria</taxon>
        <taxon>Burkholderiales</taxon>
        <taxon>Sphaerotilaceae</taxon>
        <taxon>Piscinibacter</taxon>
    </lineage>
</organism>
<dbReference type="InterPro" id="IPR017871">
    <property type="entry name" value="ABC_transporter-like_CS"/>
</dbReference>
<keyword evidence="1" id="KW-0813">Transport</keyword>
<dbReference type="InterPro" id="IPR003593">
    <property type="entry name" value="AAA+_ATPase"/>
</dbReference>
<keyword evidence="9" id="KW-1185">Reference proteome</keyword>
<evidence type="ECO:0000313" key="8">
    <source>
        <dbReference type="EMBL" id="WOB10346.1"/>
    </source>
</evidence>
<evidence type="ECO:0000313" key="9">
    <source>
        <dbReference type="Proteomes" id="UP001303946"/>
    </source>
</evidence>
<dbReference type="EMBL" id="CP136336">
    <property type="protein sequence ID" value="WOB10346.1"/>
    <property type="molecule type" value="Genomic_DNA"/>
</dbReference>
<keyword evidence="2" id="KW-1003">Cell membrane</keyword>
<dbReference type="GO" id="GO:0005524">
    <property type="term" value="F:ATP binding"/>
    <property type="evidence" value="ECO:0007669"/>
    <property type="project" value="UniProtKB-KW"/>
</dbReference>
<dbReference type="CDD" id="cd03216">
    <property type="entry name" value="ABC_Carb_Monos_I"/>
    <property type="match status" value="1"/>
</dbReference>
<evidence type="ECO:0000256" key="3">
    <source>
        <dbReference type="ARBA" id="ARBA00022597"/>
    </source>
</evidence>
<feature type="domain" description="ABC transporter" evidence="7">
    <location>
        <begin position="16"/>
        <end position="255"/>
    </location>
</feature>
<dbReference type="InterPro" id="IPR027417">
    <property type="entry name" value="P-loop_NTPase"/>
</dbReference>
<dbReference type="Pfam" id="PF00005">
    <property type="entry name" value="ABC_tran"/>
    <property type="match status" value="2"/>
</dbReference>
<name>A0ABZ0D4A3_9BURK</name>
<feature type="domain" description="ABC transporter" evidence="7">
    <location>
        <begin position="270"/>
        <end position="511"/>
    </location>
</feature>
<reference evidence="8 9" key="1">
    <citation type="submission" date="2023-10" db="EMBL/GenBank/DDBJ databases">
        <title>Bacteria for the degradation of biodegradable plastic PBAT(Polybutylene adipate terephthalate).</title>
        <authorList>
            <person name="Weon H.-Y."/>
            <person name="Yeon J."/>
        </authorList>
    </citation>
    <scope>NUCLEOTIDE SEQUENCE [LARGE SCALE GENOMIC DNA]</scope>
    <source>
        <strain evidence="8 9">SBD 7-3</strain>
    </source>
</reference>
<dbReference type="CDD" id="cd03215">
    <property type="entry name" value="ABC_Carb_Monos_II"/>
    <property type="match status" value="1"/>
</dbReference>
<dbReference type="InterPro" id="IPR003439">
    <property type="entry name" value="ABC_transporter-like_ATP-bd"/>
</dbReference>
<keyword evidence="3" id="KW-0762">Sugar transport</keyword>
<dbReference type="InterPro" id="IPR050107">
    <property type="entry name" value="ABC_carbohydrate_import_ATPase"/>
</dbReference>
<dbReference type="PROSITE" id="PS50893">
    <property type="entry name" value="ABC_TRANSPORTER_2"/>
    <property type="match status" value="2"/>
</dbReference>
<dbReference type="Gene3D" id="3.40.50.300">
    <property type="entry name" value="P-loop containing nucleotide triphosphate hydrolases"/>
    <property type="match status" value="2"/>
</dbReference>
<protein>
    <submittedName>
        <fullName evidence="8">Sugar ABC transporter ATP-binding protein</fullName>
    </submittedName>
</protein>
<keyword evidence="5" id="KW-0547">Nucleotide-binding</keyword>
<dbReference type="Proteomes" id="UP001303946">
    <property type="component" value="Chromosome"/>
</dbReference>
<evidence type="ECO:0000256" key="5">
    <source>
        <dbReference type="ARBA" id="ARBA00022741"/>
    </source>
</evidence>
<dbReference type="PANTHER" id="PTHR43790">
    <property type="entry name" value="CARBOHYDRATE TRANSPORT ATP-BINDING PROTEIN MG119-RELATED"/>
    <property type="match status" value="1"/>
</dbReference>
<evidence type="ECO:0000256" key="1">
    <source>
        <dbReference type="ARBA" id="ARBA00022448"/>
    </source>
</evidence>
<evidence type="ECO:0000256" key="6">
    <source>
        <dbReference type="ARBA" id="ARBA00022840"/>
    </source>
</evidence>
<dbReference type="PANTHER" id="PTHR43790:SF9">
    <property type="entry name" value="GALACTOFURANOSE TRANSPORTER ATP-BINDING PROTEIN YTFR"/>
    <property type="match status" value="1"/>
</dbReference>
<keyword evidence="6 8" id="KW-0067">ATP-binding</keyword>
<gene>
    <name evidence="8" type="ORF">RXV79_09850</name>
</gene>